<dbReference type="AlphaFoldDB" id="A0AAE3TED4"/>
<reference evidence="2" key="1">
    <citation type="submission" date="2023-03" db="EMBL/GenBank/DDBJ databases">
        <title>Stygiobacter electus gen. nov., sp. nov., facultatively anaerobic thermotolerant bacterium of the class Ignavibacteria from a well of Yessentuki mineral water deposit.</title>
        <authorList>
            <person name="Podosokorskaya O.A."/>
            <person name="Elcheninov A.G."/>
            <person name="Petrova N.F."/>
            <person name="Zavarzina D.G."/>
            <person name="Kublanov I.V."/>
            <person name="Merkel A.Y."/>
        </authorList>
    </citation>
    <scope>NUCLEOTIDE SEQUENCE</scope>
    <source>
        <strain evidence="2">09-Me</strain>
    </source>
</reference>
<dbReference type="Proteomes" id="UP001221302">
    <property type="component" value="Unassembled WGS sequence"/>
</dbReference>
<dbReference type="InterPro" id="IPR036390">
    <property type="entry name" value="WH_DNA-bd_sf"/>
</dbReference>
<evidence type="ECO:0000313" key="3">
    <source>
        <dbReference type="Proteomes" id="UP001221302"/>
    </source>
</evidence>
<keyword evidence="3" id="KW-1185">Reference proteome</keyword>
<dbReference type="PANTHER" id="PTHR33221">
    <property type="entry name" value="WINGED HELIX-TURN-HELIX TRANSCRIPTIONAL REGULATOR, RRF2 FAMILY"/>
    <property type="match status" value="1"/>
</dbReference>
<dbReference type="Pfam" id="PF02082">
    <property type="entry name" value="Rrf2"/>
    <property type="match status" value="1"/>
</dbReference>
<dbReference type="EMBL" id="JARGDL010000012">
    <property type="protein sequence ID" value="MDF1612317.1"/>
    <property type="molecule type" value="Genomic_DNA"/>
</dbReference>
<gene>
    <name evidence="2" type="ORF">P0M35_09155</name>
</gene>
<dbReference type="GO" id="GO:0005829">
    <property type="term" value="C:cytosol"/>
    <property type="evidence" value="ECO:0007669"/>
    <property type="project" value="TreeGrafter"/>
</dbReference>
<dbReference type="PROSITE" id="PS51197">
    <property type="entry name" value="HTH_RRF2_2"/>
    <property type="match status" value="1"/>
</dbReference>
<dbReference type="GO" id="GO:0003677">
    <property type="term" value="F:DNA binding"/>
    <property type="evidence" value="ECO:0007669"/>
    <property type="project" value="UniProtKB-KW"/>
</dbReference>
<dbReference type="InterPro" id="IPR000944">
    <property type="entry name" value="Tscrpt_reg_Rrf2"/>
</dbReference>
<dbReference type="SUPFAM" id="SSF46785">
    <property type="entry name" value="Winged helix' DNA-binding domain"/>
    <property type="match status" value="1"/>
</dbReference>
<accession>A0AAE3TED4</accession>
<comment type="caution">
    <text evidence="2">The sequence shown here is derived from an EMBL/GenBank/DDBJ whole genome shotgun (WGS) entry which is preliminary data.</text>
</comment>
<name>A0AAE3TED4_9BACT</name>
<dbReference type="GO" id="GO:0003700">
    <property type="term" value="F:DNA-binding transcription factor activity"/>
    <property type="evidence" value="ECO:0007669"/>
    <property type="project" value="TreeGrafter"/>
</dbReference>
<protein>
    <submittedName>
        <fullName evidence="2">Rrf2 family transcriptional regulator</fullName>
    </submittedName>
</protein>
<dbReference type="InterPro" id="IPR036388">
    <property type="entry name" value="WH-like_DNA-bd_sf"/>
</dbReference>
<evidence type="ECO:0000256" key="1">
    <source>
        <dbReference type="ARBA" id="ARBA00023125"/>
    </source>
</evidence>
<evidence type="ECO:0000313" key="2">
    <source>
        <dbReference type="EMBL" id="MDF1612317.1"/>
    </source>
</evidence>
<dbReference type="RefSeq" id="WP_321536088.1">
    <property type="nucleotide sequence ID" value="NZ_JARGDL010000012.1"/>
</dbReference>
<dbReference type="NCBIfam" id="TIGR00738">
    <property type="entry name" value="rrf2_super"/>
    <property type="match status" value="1"/>
</dbReference>
<dbReference type="PANTHER" id="PTHR33221:SF5">
    <property type="entry name" value="HTH-TYPE TRANSCRIPTIONAL REGULATOR ISCR"/>
    <property type="match status" value="1"/>
</dbReference>
<keyword evidence="1" id="KW-0238">DNA-binding</keyword>
<organism evidence="2 3">
    <name type="scientific">Stygiobacter electus</name>
    <dbReference type="NCBI Taxonomy" id="3032292"/>
    <lineage>
        <taxon>Bacteria</taxon>
        <taxon>Pseudomonadati</taxon>
        <taxon>Ignavibacteriota</taxon>
        <taxon>Ignavibacteria</taxon>
        <taxon>Ignavibacteriales</taxon>
        <taxon>Melioribacteraceae</taxon>
        <taxon>Stygiobacter</taxon>
    </lineage>
</organism>
<proteinExistence type="predicted"/>
<sequence>MKFSTVEEYGLRCLLRIAKFYEVGKAFTIPEIAKAEGISEHNAGKILRQLRLGGFLESSRGFIGGYTLTRPPEQIIIGDVLQSLGGKLFDDAFCNSHSGIFDICTNSIDCSLRSLWRSIQNAVDSVVGKLTLKDLLANDNLNFEQKIYSNISSD</sequence>
<dbReference type="Gene3D" id="1.10.10.10">
    <property type="entry name" value="Winged helix-like DNA-binding domain superfamily/Winged helix DNA-binding domain"/>
    <property type="match status" value="1"/>
</dbReference>